<dbReference type="EMBL" id="CP159837">
    <property type="protein sequence ID" value="XCM34800.1"/>
    <property type="molecule type" value="Genomic_DNA"/>
</dbReference>
<dbReference type="PANTHER" id="PTHR34127:SF1">
    <property type="entry name" value="OS04G0405600 PROTEIN"/>
    <property type="match status" value="1"/>
</dbReference>
<dbReference type="Pfam" id="PF07082">
    <property type="entry name" value="DUF1350"/>
    <property type="match status" value="1"/>
</dbReference>
<dbReference type="InterPro" id="IPR010765">
    <property type="entry name" value="DUF1350"/>
</dbReference>
<sequence length="256" mass="29349">MDWQEFSGNWVYIPSRPKGIVHFIGGAFIGAAPHLTYRSLLEDTSKKGYAIVATPFINTFDHREIARNVLESFEWCVEQLQMAGKLPNRYLPVYGLGHSMGCKLHLLIGSLFSVERAGNILISFNNFPARRSIPFADNLPDDFDFDFSPNPKQTNDIIARKYQVRRNLLIKFKQDDLDQTLSLNPILQELFSNMVTVKILPGNHLTPLSQNVQWKPGKEFSPIDAIAQWVKQEIHREPDLLKQEIFRWLNPLGVNS</sequence>
<dbReference type="RefSeq" id="WP_054466236.1">
    <property type="nucleotide sequence ID" value="NZ_CP159837.1"/>
</dbReference>
<proteinExistence type="predicted"/>
<protein>
    <submittedName>
        <fullName evidence="1">DUF1350 family protein</fullName>
    </submittedName>
</protein>
<dbReference type="SUPFAM" id="SSF53474">
    <property type="entry name" value="alpha/beta-Hydrolases"/>
    <property type="match status" value="1"/>
</dbReference>
<reference evidence="1" key="1">
    <citation type="submission" date="2024-07" db="EMBL/GenBank/DDBJ databases">
        <authorList>
            <person name="Kim Y.J."/>
            <person name="Jeong J.Y."/>
        </authorList>
    </citation>
    <scope>NUCLEOTIDE SEQUENCE</scope>
    <source>
        <strain evidence="1">GIHE-MW2</strain>
    </source>
</reference>
<accession>A0AAU8J7L3</accession>
<dbReference type="InterPro" id="IPR029058">
    <property type="entry name" value="AB_hydrolase_fold"/>
</dbReference>
<dbReference type="AlphaFoldDB" id="A0AAU8J7L3"/>
<organism evidence="1">
    <name type="scientific">Planktothricoides raciborskii GIHE-MW2</name>
    <dbReference type="NCBI Taxonomy" id="2792601"/>
    <lineage>
        <taxon>Bacteria</taxon>
        <taxon>Bacillati</taxon>
        <taxon>Cyanobacteriota</taxon>
        <taxon>Cyanophyceae</taxon>
        <taxon>Oscillatoriophycideae</taxon>
        <taxon>Oscillatoriales</taxon>
        <taxon>Oscillatoriaceae</taxon>
        <taxon>Planktothricoides</taxon>
    </lineage>
</organism>
<dbReference type="PANTHER" id="PTHR34127">
    <property type="entry name" value="OS04G0405600 PROTEIN"/>
    <property type="match status" value="1"/>
</dbReference>
<name>A0AAU8J7L3_9CYAN</name>
<gene>
    <name evidence="1" type="ORF">ABWT76_003435</name>
</gene>
<evidence type="ECO:0000313" key="1">
    <source>
        <dbReference type="EMBL" id="XCM34800.1"/>
    </source>
</evidence>